<feature type="coiled-coil region" evidence="2">
    <location>
        <begin position="257"/>
        <end position="284"/>
    </location>
</feature>
<dbReference type="Gene3D" id="3.40.50.300">
    <property type="entry name" value="P-loop containing nucleotide triphosphate hydrolases"/>
    <property type="match status" value="1"/>
</dbReference>
<dbReference type="HOGENOM" id="CLU_020040_1_0_1"/>
<dbReference type="PANTHER" id="PTHR32046:SF12">
    <property type="entry name" value="AIG1-TYPE G DOMAIN-CONTAINING PROTEIN"/>
    <property type="match status" value="1"/>
</dbReference>
<dbReference type="CDD" id="cd00882">
    <property type="entry name" value="Ras_like_GTPase"/>
    <property type="match status" value="1"/>
</dbReference>
<dbReference type="InterPro" id="IPR027417">
    <property type="entry name" value="P-loop_NTPase"/>
</dbReference>
<proteinExistence type="predicted"/>
<evidence type="ECO:0000256" key="1">
    <source>
        <dbReference type="ARBA" id="ARBA00022741"/>
    </source>
</evidence>
<feature type="coiled-coil region" evidence="2">
    <location>
        <begin position="394"/>
        <end position="435"/>
    </location>
</feature>
<dbReference type="InterPro" id="IPR006703">
    <property type="entry name" value="G_AIG1"/>
</dbReference>
<evidence type="ECO:0000313" key="4">
    <source>
        <dbReference type="EMBL" id="KIK53796.1"/>
    </source>
</evidence>
<accession>A0A0D0BGG5</accession>
<dbReference type="Pfam" id="PF04548">
    <property type="entry name" value="AIG1"/>
    <property type="match status" value="1"/>
</dbReference>
<sequence length="516" mass="57694">MTIKPWNKPVINLILIGETGVGKTSMLNLLANVCAGIELNEFEETHLTANEQGGSQAGSQTNAPCFYSIPCANGNTVNILDTPGLADTRGIDKDNEHKQAIANAIEANFEIIDAVLILANGTIPRLGNATEYALTVISGMFPYSIIENIAFVFTMVTDPLSFNFEKSSLQPEALQSASMWSINNPLAQWKKYQEKLKNKEEYDEDILQDMEDSVRSSYKKTLKTLGQIFQFLDKCKAQPTNDIHDLYIMSTDIEASISNVIARMDQTEDKRAKLKALRANKDSQDQVRKVNEAYEEIIKTPFYEHENTGATHNTLCVAGSCYHNCHIDCGVGFTLDRATLGDNCQAFFNSTGSGLQCRCTVCGHLAEDHQHYRSKWVKKIKDDKRTDEGAKKRYDDAKTEAEKIEILMEGVEKEIQGLEQDIIDLEKELGDLCERYNDLALSGSFSGYISSAIRLLKLREQSMKKEGATPDALQRMADRIASLEKKKKIIEEAQEGKKGKLDAVKSKIKNFAARLW</sequence>
<dbReference type="PANTHER" id="PTHR32046">
    <property type="entry name" value="G DOMAIN-CONTAINING PROTEIN"/>
    <property type="match status" value="1"/>
</dbReference>
<dbReference type="Proteomes" id="UP000053593">
    <property type="component" value="Unassembled WGS sequence"/>
</dbReference>
<keyword evidence="2" id="KW-0175">Coiled coil</keyword>
<reference evidence="4 5" key="1">
    <citation type="submission" date="2014-04" db="EMBL/GenBank/DDBJ databases">
        <title>Evolutionary Origins and Diversification of the Mycorrhizal Mutualists.</title>
        <authorList>
            <consortium name="DOE Joint Genome Institute"/>
            <consortium name="Mycorrhizal Genomics Consortium"/>
            <person name="Kohler A."/>
            <person name="Kuo A."/>
            <person name="Nagy L.G."/>
            <person name="Floudas D."/>
            <person name="Copeland A."/>
            <person name="Barry K.W."/>
            <person name="Cichocki N."/>
            <person name="Veneault-Fourrey C."/>
            <person name="LaButti K."/>
            <person name="Lindquist E.A."/>
            <person name="Lipzen A."/>
            <person name="Lundell T."/>
            <person name="Morin E."/>
            <person name="Murat C."/>
            <person name="Riley R."/>
            <person name="Ohm R."/>
            <person name="Sun H."/>
            <person name="Tunlid A."/>
            <person name="Henrissat B."/>
            <person name="Grigoriev I.V."/>
            <person name="Hibbett D.S."/>
            <person name="Martin F."/>
        </authorList>
    </citation>
    <scope>NUCLEOTIDE SEQUENCE [LARGE SCALE GENOMIC DNA]</scope>
    <source>
        <strain evidence="4 5">FD-317 M1</strain>
    </source>
</reference>
<evidence type="ECO:0000313" key="5">
    <source>
        <dbReference type="Proteomes" id="UP000053593"/>
    </source>
</evidence>
<dbReference type="AlphaFoldDB" id="A0A0D0BGG5"/>
<keyword evidence="1" id="KW-0547">Nucleotide-binding</keyword>
<dbReference type="GO" id="GO:0005525">
    <property type="term" value="F:GTP binding"/>
    <property type="evidence" value="ECO:0007669"/>
    <property type="project" value="InterPro"/>
</dbReference>
<dbReference type="OrthoDB" id="2611327at2759"/>
<keyword evidence="5" id="KW-1185">Reference proteome</keyword>
<gene>
    <name evidence="4" type="ORF">GYMLUDRAFT_178498</name>
</gene>
<protein>
    <recommendedName>
        <fullName evidence="3">AIG1-type G domain-containing protein</fullName>
    </recommendedName>
</protein>
<dbReference type="SUPFAM" id="SSF52540">
    <property type="entry name" value="P-loop containing nucleoside triphosphate hydrolases"/>
    <property type="match status" value="1"/>
</dbReference>
<name>A0A0D0BGG5_9AGAR</name>
<evidence type="ECO:0000256" key="2">
    <source>
        <dbReference type="SAM" id="Coils"/>
    </source>
</evidence>
<evidence type="ECO:0000259" key="3">
    <source>
        <dbReference type="Pfam" id="PF04548"/>
    </source>
</evidence>
<dbReference type="EMBL" id="KN834824">
    <property type="protein sequence ID" value="KIK53796.1"/>
    <property type="molecule type" value="Genomic_DNA"/>
</dbReference>
<feature type="domain" description="AIG1-type G" evidence="3">
    <location>
        <begin position="12"/>
        <end position="156"/>
    </location>
</feature>
<organism evidence="4 5">
    <name type="scientific">Collybiopsis luxurians FD-317 M1</name>
    <dbReference type="NCBI Taxonomy" id="944289"/>
    <lineage>
        <taxon>Eukaryota</taxon>
        <taxon>Fungi</taxon>
        <taxon>Dikarya</taxon>
        <taxon>Basidiomycota</taxon>
        <taxon>Agaricomycotina</taxon>
        <taxon>Agaricomycetes</taxon>
        <taxon>Agaricomycetidae</taxon>
        <taxon>Agaricales</taxon>
        <taxon>Marasmiineae</taxon>
        <taxon>Omphalotaceae</taxon>
        <taxon>Collybiopsis</taxon>
        <taxon>Collybiopsis luxurians</taxon>
    </lineage>
</organism>